<evidence type="ECO:0000313" key="6">
    <source>
        <dbReference type="Proteomes" id="UP000668403"/>
    </source>
</evidence>
<proteinExistence type="predicted"/>
<protein>
    <submittedName>
        <fullName evidence="5">DUF4352 domain-containing protein</fullName>
    </submittedName>
</protein>
<organism evidence="5 6">
    <name type="scientific">Leucobacter tardus</name>
    <dbReference type="NCBI Taxonomy" id="501483"/>
    <lineage>
        <taxon>Bacteria</taxon>
        <taxon>Bacillati</taxon>
        <taxon>Actinomycetota</taxon>
        <taxon>Actinomycetes</taxon>
        <taxon>Micrococcales</taxon>
        <taxon>Microbacteriaceae</taxon>
        <taxon>Leucobacter</taxon>
    </lineage>
</organism>
<feature type="signal peptide" evidence="3">
    <location>
        <begin position="1"/>
        <end position="24"/>
    </location>
</feature>
<evidence type="ECO:0000256" key="3">
    <source>
        <dbReference type="SAM" id="SignalP"/>
    </source>
</evidence>
<feature type="domain" description="DUF4352" evidence="4">
    <location>
        <begin position="64"/>
        <end position="152"/>
    </location>
</feature>
<keyword evidence="1 3" id="KW-0732">Signal</keyword>
<dbReference type="AlphaFoldDB" id="A0A939TQC0"/>
<name>A0A939TQC0_9MICO</name>
<reference evidence="5" key="1">
    <citation type="submission" date="2021-03" db="EMBL/GenBank/DDBJ databases">
        <title>Leucobacter chromiisoli sp. nov., isolated from chromium-containing soil of chemical plant.</title>
        <authorList>
            <person name="Xu Z."/>
        </authorList>
    </citation>
    <scope>NUCLEOTIDE SEQUENCE</scope>
    <source>
        <strain evidence="5">K 70/01</strain>
    </source>
</reference>
<evidence type="ECO:0000313" key="5">
    <source>
        <dbReference type="EMBL" id="MBO2988797.1"/>
    </source>
</evidence>
<dbReference type="InterPro" id="IPR029050">
    <property type="entry name" value="Immunoprotect_excell_Ig-like"/>
</dbReference>
<comment type="caution">
    <text evidence="5">The sequence shown here is derived from an EMBL/GenBank/DDBJ whole genome shotgun (WGS) entry which is preliminary data.</text>
</comment>
<sequence length="179" mass="17712">MWLSAAIAFAAVIGSAGCSAQADAPDTTTVANQPEPSAGELGPTAAPELPVVEGSSDEQIDLDTDVSVTIDEITTTTVTAETPGDMAGTAAVITVTVANASSEALNVDSAVVSLEADGGEHGIGTNTGDAAPLTGDVEPGDSATGTYLFLLEPAHDRDITVSVNSAAGEPVAQFTGRTP</sequence>
<evidence type="ECO:0000256" key="2">
    <source>
        <dbReference type="SAM" id="MobiDB-lite"/>
    </source>
</evidence>
<dbReference type="Pfam" id="PF11611">
    <property type="entry name" value="DUF4352"/>
    <property type="match status" value="1"/>
</dbReference>
<dbReference type="EMBL" id="JAGFBF010000001">
    <property type="protein sequence ID" value="MBO2988797.1"/>
    <property type="molecule type" value="Genomic_DNA"/>
</dbReference>
<dbReference type="InterPro" id="IPR029051">
    <property type="entry name" value="DUF4352"/>
</dbReference>
<feature type="compositionally biased region" description="Polar residues" evidence="2">
    <location>
        <begin position="26"/>
        <end position="35"/>
    </location>
</feature>
<gene>
    <name evidence="5" type="ORF">J4H85_02125</name>
</gene>
<feature type="chain" id="PRO_5038558099" evidence="3">
    <location>
        <begin position="25"/>
        <end position="179"/>
    </location>
</feature>
<dbReference type="Gene3D" id="2.60.40.1240">
    <property type="match status" value="1"/>
</dbReference>
<keyword evidence="6" id="KW-1185">Reference proteome</keyword>
<dbReference type="RefSeq" id="WP_208236433.1">
    <property type="nucleotide sequence ID" value="NZ_BAAAQU010000001.1"/>
</dbReference>
<evidence type="ECO:0000256" key="1">
    <source>
        <dbReference type="ARBA" id="ARBA00022729"/>
    </source>
</evidence>
<dbReference type="Proteomes" id="UP000668403">
    <property type="component" value="Unassembled WGS sequence"/>
</dbReference>
<evidence type="ECO:0000259" key="4">
    <source>
        <dbReference type="Pfam" id="PF11611"/>
    </source>
</evidence>
<feature type="region of interest" description="Disordered" evidence="2">
    <location>
        <begin position="21"/>
        <end position="47"/>
    </location>
</feature>
<accession>A0A939TQC0</accession>